<dbReference type="EMBL" id="JBHTIU010000106">
    <property type="protein sequence ID" value="MFD0872259.1"/>
    <property type="molecule type" value="Genomic_DNA"/>
</dbReference>
<organism evidence="1 2">
    <name type="scientific">Paenibacillus residui</name>
    <dbReference type="NCBI Taxonomy" id="629724"/>
    <lineage>
        <taxon>Bacteria</taxon>
        <taxon>Bacillati</taxon>
        <taxon>Bacillota</taxon>
        <taxon>Bacilli</taxon>
        <taxon>Bacillales</taxon>
        <taxon>Paenibacillaceae</taxon>
        <taxon>Paenibacillus</taxon>
    </lineage>
</organism>
<accession>A0ABW3DI90</accession>
<name>A0ABW3DI90_9BACL</name>
<gene>
    <name evidence="1" type="ORF">ACFQ03_24360</name>
</gene>
<comment type="caution">
    <text evidence="1">The sequence shown here is derived from an EMBL/GenBank/DDBJ whole genome shotgun (WGS) entry which is preliminary data.</text>
</comment>
<evidence type="ECO:0000313" key="1">
    <source>
        <dbReference type="EMBL" id="MFD0872259.1"/>
    </source>
</evidence>
<dbReference type="InterPro" id="IPR020516">
    <property type="entry name" value="Uncharacterised_YxcD"/>
</dbReference>
<evidence type="ECO:0000313" key="2">
    <source>
        <dbReference type="Proteomes" id="UP001597120"/>
    </source>
</evidence>
<dbReference type="RefSeq" id="WP_144933464.1">
    <property type="nucleotide sequence ID" value="NZ_JBHTIU010000106.1"/>
</dbReference>
<reference evidence="2" key="1">
    <citation type="journal article" date="2019" name="Int. J. Syst. Evol. Microbiol.">
        <title>The Global Catalogue of Microorganisms (GCM) 10K type strain sequencing project: providing services to taxonomists for standard genome sequencing and annotation.</title>
        <authorList>
            <consortium name="The Broad Institute Genomics Platform"/>
            <consortium name="The Broad Institute Genome Sequencing Center for Infectious Disease"/>
            <person name="Wu L."/>
            <person name="Ma J."/>
        </authorList>
    </citation>
    <scope>NUCLEOTIDE SEQUENCE [LARGE SCALE GENOMIC DNA]</scope>
    <source>
        <strain evidence="2">CCUG 57263</strain>
    </source>
</reference>
<proteinExistence type="predicted"/>
<dbReference type="Proteomes" id="UP001597120">
    <property type="component" value="Unassembled WGS sequence"/>
</dbReference>
<dbReference type="Pfam" id="PF10850">
    <property type="entry name" value="DUF2653"/>
    <property type="match status" value="1"/>
</dbReference>
<protein>
    <submittedName>
        <fullName evidence="1">YxcD family protein</fullName>
    </submittedName>
</protein>
<keyword evidence="2" id="KW-1185">Reference proteome</keyword>
<sequence length="93" mass="11108">MILNEQELINAICLHIAERKQIQPTQVQVQLMWDEELGFSAEVTAEGRNQYLIEANMKEAIERYMLTQYDRRVFRSEIELDVEDEMFAIIREE</sequence>